<keyword evidence="2" id="KW-0479">Metal-binding</keyword>
<evidence type="ECO:0000256" key="1">
    <source>
        <dbReference type="ARBA" id="ARBA00004123"/>
    </source>
</evidence>
<keyword evidence="4 8" id="KW-0863">Zinc-finger</keyword>
<evidence type="ECO:0000256" key="3">
    <source>
        <dbReference type="ARBA" id="ARBA00022737"/>
    </source>
</evidence>
<keyword evidence="7" id="KW-0539">Nucleus</keyword>
<evidence type="ECO:0000256" key="9">
    <source>
        <dbReference type="SAM" id="MobiDB-lite"/>
    </source>
</evidence>
<dbReference type="PROSITE" id="PS01358">
    <property type="entry name" value="ZF_RANBP2_1"/>
    <property type="match status" value="1"/>
</dbReference>
<evidence type="ECO:0000256" key="5">
    <source>
        <dbReference type="ARBA" id="ARBA00022833"/>
    </source>
</evidence>
<dbReference type="Gene3D" id="4.10.1060.10">
    <property type="entry name" value="Zinc finger, RanBP2-type"/>
    <property type="match status" value="1"/>
</dbReference>
<evidence type="ECO:0000313" key="11">
    <source>
        <dbReference type="EMBL" id="CAG8574483.1"/>
    </source>
</evidence>
<sequence length="297" mass="34993">MGVGNRLDRGRDREREHQASYSRRSRQEEGGASGEVGKEFASRYGGLFSEKDWKCPICSNINWARRVECNQCKTPKPGLESTLGSRDGRGGGYLERDEVIEYRKTRETEKDEEWDEFGRKRKKRKQGTDDRAYDYEEQQSKNHRPIINNNMSDLDEEEDEGDDDDRWAAWDDIIGTDDNREMTNGESLKTSNEESRIDRHRGLRKRSSRSRSPRRRERSVSIDRQTRRSRSYCRGEEVDLHREIEEEVDRCQETGEVDRHRETGGEADHRREIGGEVDRRREVEGGEKDHIVKFKQY</sequence>
<dbReference type="SMART" id="SM00547">
    <property type="entry name" value="ZnF_RBZ"/>
    <property type="match status" value="1"/>
</dbReference>
<dbReference type="FunFam" id="4.10.1060.10:FF:000004">
    <property type="entry name" value="Zinc finger Ran-binding domain-containing protein 2"/>
    <property type="match status" value="1"/>
</dbReference>
<dbReference type="PANTHER" id="PTHR12999:SF17">
    <property type="entry name" value="ZINC FINGER RAN-BINDING DOMAIN-CONTAINING PROTEIN 2"/>
    <property type="match status" value="1"/>
</dbReference>
<dbReference type="InterPro" id="IPR001876">
    <property type="entry name" value="Znf_RanBP2"/>
</dbReference>
<evidence type="ECO:0000256" key="2">
    <source>
        <dbReference type="ARBA" id="ARBA00022723"/>
    </source>
</evidence>
<proteinExistence type="predicted"/>
<evidence type="ECO:0000256" key="7">
    <source>
        <dbReference type="ARBA" id="ARBA00023242"/>
    </source>
</evidence>
<dbReference type="EMBL" id="CAJVPI010000818">
    <property type="protein sequence ID" value="CAG8574483.1"/>
    <property type="molecule type" value="Genomic_DNA"/>
</dbReference>
<dbReference type="PROSITE" id="PS50199">
    <property type="entry name" value="ZF_RANBP2_2"/>
    <property type="match status" value="1"/>
</dbReference>
<evidence type="ECO:0000259" key="10">
    <source>
        <dbReference type="PROSITE" id="PS50199"/>
    </source>
</evidence>
<feature type="region of interest" description="Disordered" evidence="9">
    <location>
        <begin position="249"/>
        <end position="276"/>
    </location>
</feature>
<comment type="subcellular location">
    <subcellularLocation>
        <location evidence="1">Nucleus</location>
    </subcellularLocation>
</comment>
<dbReference type="AlphaFoldDB" id="A0A9N9BMV8"/>
<keyword evidence="5" id="KW-0862">Zinc</keyword>
<feature type="compositionally biased region" description="Basic and acidic residues" evidence="9">
    <location>
        <begin position="86"/>
        <end position="109"/>
    </location>
</feature>
<feature type="compositionally biased region" description="Acidic residues" evidence="9">
    <location>
        <begin position="153"/>
        <end position="165"/>
    </location>
</feature>
<evidence type="ECO:0000256" key="4">
    <source>
        <dbReference type="ARBA" id="ARBA00022771"/>
    </source>
</evidence>
<protein>
    <submittedName>
        <fullName evidence="11">11658_t:CDS:1</fullName>
    </submittedName>
</protein>
<dbReference type="Proteomes" id="UP000789739">
    <property type="component" value="Unassembled WGS sequence"/>
</dbReference>
<dbReference type="PANTHER" id="PTHR12999">
    <property type="entry name" value="ZINC FINGER RAN-BINDING DOMAIN-CONTAINING PROTEIN 2 ZRANB2-RELATED"/>
    <property type="match status" value="1"/>
</dbReference>
<evidence type="ECO:0000313" key="12">
    <source>
        <dbReference type="Proteomes" id="UP000789739"/>
    </source>
</evidence>
<keyword evidence="6" id="KW-0694">RNA-binding</keyword>
<feature type="compositionally biased region" description="Basic and acidic residues" evidence="9">
    <location>
        <begin position="1"/>
        <end position="18"/>
    </location>
</feature>
<keyword evidence="12" id="KW-1185">Reference proteome</keyword>
<comment type="caution">
    <text evidence="11">The sequence shown here is derived from an EMBL/GenBank/DDBJ whole genome shotgun (WGS) entry which is preliminary data.</text>
</comment>
<feature type="region of interest" description="Disordered" evidence="9">
    <location>
        <begin position="74"/>
        <end position="234"/>
    </location>
</feature>
<feature type="compositionally biased region" description="Basic and acidic residues" evidence="9">
    <location>
        <begin position="126"/>
        <end position="140"/>
    </location>
</feature>
<keyword evidence="3" id="KW-0677">Repeat</keyword>
<feature type="domain" description="RanBP2-type" evidence="10">
    <location>
        <begin position="49"/>
        <end position="78"/>
    </location>
</feature>
<accession>A0A9N9BMV8</accession>
<name>A0A9N9BMV8_9GLOM</name>
<feature type="region of interest" description="Disordered" evidence="9">
    <location>
        <begin position="1"/>
        <end position="37"/>
    </location>
</feature>
<dbReference type="GO" id="GO:0003723">
    <property type="term" value="F:RNA binding"/>
    <property type="evidence" value="ECO:0007669"/>
    <property type="project" value="UniProtKB-KW"/>
</dbReference>
<gene>
    <name evidence="11" type="ORF">PBRASI_LOCUS6280</name>
</gene>
<dbReference type="SUPFAM" id="SSF90209">
    <property type="entry name" value="Ran binding protein zinc finger-like"/>
    <property type="match status" value="1"/>
</dbReference>
<feature type="compositionally biased region" description="Basic residues" evidence="9">
    <location>
        <begin position="198"/>
        <end position="217"/>
    </location>
</feature>
<dbReference type="GO" id="GO:0005634">
    <property type="term" value="C:nucleus"/>
    <property type="evidence" value="ECO:0007669"/>
    <property type="project" value="UniProtKB-SubCell"/>
</dbReference>
<evidence type="ECO:0000256" key="8">
    <source>
        <dbReference type="PROSITE-ProRule" id="PRU00322"/>
    </source>
</evidence>
<organism evidence="11 12">
    <name type="scientific">Paraglomus brasilianum</name>
    <dbReference type="NCBI Taxonomy" id="144538"/>
    <lineage>
        <taxon>Eukaryota</taxon>
        <taxon>Fungi</taxon>
        <taxon>Fungi incertae sedis</taxon>
        <taxon>Mucoromycota</taxon>
        <taxon>Glomeromycotina</taxon>
        <taxon>Glomeromycetes</taxon>
        <taxon>Paraglomerales</taxon>
        <taxon>Paraglomeraceae</taxon>
        <taxon>Paraglomus</taxon>
    </lineage>
</organism>
<reference evidence="11" key="1">
    <citation type="submission" date="2021-06" db="EMBL/GenBank/DDBJ databases">
        <authorList>
            <person name="Kallberg Y."/>
            <person name="Tangrot J."/>
            <person name="Rosling A."/>
        </authorList>
    </citation>
    <scope>NUCLEOTIDE SEQUENCE</scope>
    <source>
        <strain evidence="11">BR232B</strain>
    </source>
</reference>
<dbReference type="InterPro" id="IPR036443">
    <property type="entry name" value="Znf_RanBP2_sf"/>
</dbReference>
<evidence type="ECO:0000256" key="6">
    <source>
        <dbReference type="ARBA" id="ARBA00022884"/>
    </source>
</evidence>
<dbReference type="OrthoDB" id="1878647at2759"/>
<dbReference type="GO" id="GO:0008270">
    <property type="term" value="F:zinc ion binding"/>
    <property type="evidence" value="ECO:0007669"/>
    <property type="project" value="UniProtKB-KW"/>
</dbReference>
<dbReference type="Pfam" id="PF00641">
    <property type="entry name" value="Zn_ribbon_RanBP"/>
    <property type="match status" value="1"/>
</dbReference>